<reference evidence="2" key="1">
    <citation type="journal article" date="2014" name="Front. Microbiol.">
        <title>High frequency of phylogenetically diverse reductive dehalogenase-homologous genes in deep subseafloor sedimentary metagenomes.</title>
        <authorList>
            <person name="Kawai M."/>
            <person name="Futagami T."/>
            <person name="Toyoda A."/>
            <person name="Takaki Y."/>
            <person name="Nishi S."/>
            <person name="Hori S."/>
            <person name="Arai W."/>
            <person name="Tsubouchi T."/>
            <person name="Morono Y."/>
            <person name="Uchiyama I."/>
            <person name="Ito T."/>
            <person name="Fujiyama A."/>
            <person name="Inagaki F."/>
            <person name="Takami H."/>
        </authorList>
    </citation>
    <scope>NUCLEOTIDE SEQUENCE</scope>
    <source>
        <strain evidence="2">Expedition CK06-06</strain>
    </source>
</reference>
<evidence type="ECO:0000313" key="2">
    <source>
        <dbReference type="EMBL" id="GAI08064.1"/>
    </source>
</evidence>
<dbReference type="EMBL" id="BARV01006104">
    <property type="protein sequence ID" value="GAI08064.1"/>
    <property type="molecule type" value="Genomic_DNA"/>
</dbReference>
<comment type="caution">
    <text evidence="2">The sequence shown here is derived from an EMBL/GenBank/DDBJ whole genome shotgun (WGS) entry which is preliminary data.</text>
</comment>
<dbReference type="AlphaFoldDB" id="X1MNW7"/>
<feature type="coiled-coil region" evidence="1">
    <location>
        <begin position="12"/>
        <end position="42"/>
    </location>
</feature>
<name>X1MNW7_9ZZZZ</name>
<protein>
    <submittedName>
        <fullName evidence="2">Uncharacterized protein</fullName>
    </submittedName>
</protein>
<keyword evidence="1" id="KW-0175">Coiled coil</keyword>
<feature type="non-terminal residue" evidence="2">
    <location>
        <position position="1"/>
    </location>
</feature>
<proteinExistence type="predicted"/>
<sequence>PPVPGQTAGPDLAALQSQAEQLQTMLTNVQKQMEEMEAHKED</sequence>
<evidence type="ECO:0000256" key="1">
    <source>
        <dbReference type="SAM" id="Coils"/>
    </source>
</evidence>
<accession>X1MNW7</accession>
<gene>
    <name evidence="2" type="ORF">S06H3_12475</name>
</gene>
<organism evidence="2">
    <name type="scientific">marine sediment metagenome</name>
    <dbReference type="NCBI Taxonomy" id="412755"/>
    <lineage>
        <taxon>unclassified sequences</taxon>
        <taxon>metagenomes</taxon>
        <taxon>ecological metagenomes</taxon>
    </lineage>
</organism>